<dbReference type="CDD" id="cd00132">
    <property type="entry name" value="CRIB"/>
    <property type="match status" value="1"/>
</dbReference>
<dbReference type="InterPro" id="IPR036936">
    <property type="entry name" value="CRIB_dom_sf"/>
</dbReference>
<dbReference type="PANTHER" id="PTHR46325:SF20">
    <property type="entry name" value="CRIB DOMAIN-CONTAINING PROTEIN RIC10"/>
    <property type="match status" value="1"/>
</dbReference>
<comment type="caution">
    <text evidence="3">The sequence shown here is derived from an EMBL/GenBank/DDBJ whole genome shotgun (WGS) entry which is preliminary data.</text>
</comment>
<dbReference type="EMBL" id="JARAOO010000013">
    <property type="protein sequence ID" value="KAJ7946256.1"/>
    <property type="molecule type" value="Genomic_DNA"/>
</dbReference>
<dbReference type="Gene3D" id="3.90.810.10">
    <property type="entry name" value="CRIB domain"/>
    <property type="match status" value="1"/>
</dbReference>
<evidence type="ECO:0000259" key="2">
    <source>
        <dbReference type="PROSITE" id="PS50108"/>
    </source>
</evidence>
<sequence>MATIKGICKGFKYISQIFVVKEREIEIGYPTDVKHVAHIGWDGPAGNGPSWMNEFKPGPDFSTSLGPMGERRDSSSMAVSSQENSEQPAGRQPASNMLKDIPPSEPSNIPKKHKRKKIKSTSSPKSTSSTSRSSRAAKPKATYIDRQQAPNLL</sequence>
<feature type="compositionally biased region" description="Low complexity" evidence="1">
    <location>
        <begin position="120"/>
        <end position="141"/>
    </location>
</feature>
<dbReference type="Pfam" id="PF00786">
    <property type="entry name" value="PBD"/>
    <property type="match status" value="1"/>
</dbReference>
<feature type="compositionally biased region" description="Basic residues" evidence="1">
    <location>
        <begin position="110"/>
        <end position="119"/>
    </location>
</feature>
<accession>A0AAD7P8P4</accession>
<gene>
    <name evidence="3" type="ORF">O6P43_031216</name>
</gene>
<feature type="region of interest" description="Disordered" evidence="1">
    <location>
        <begin position="46"/>
        <end position="153"/>
    </location>
</feature>
<reference evidence="3" key="1">
    <citation type="journal article" date="2023" name="Science">
        <title>Elucidation of the pathway for biosynthesis of saponin adjuvants from the soapbark tree.</title>
        <authorList>
            <person name="Reed J."/>
            <person name="Orme A."/>
            <person name="El-Demerdash A."/>
            <person name="Owen C."/>
            <person name="Martin L.B.B."/>
            <person name="Misra R.C."/>
            <person name="Kikuchi S."/>
            <person name="Rejzek M."/>
            <person name="Martin A.C."/>
            <person name="Harkess A."/>
            <person name="Leebens-Mack J."/>
            <person name="Louveau T."/>
            <person name="Stephenson M.J."/>
            <person name="Osbourn A."/>
        </authorList>
    </citation>
    <scope>NUCLEOTIDE SEQUENCE</scope>
    <source>
        <strain evidence="3">S10</strain>
    </source>
</reference>
<feature type="compositionally biased region" description="Polar residues" evidence="1">
    <location>
        <begin position="75"/>
        <end position="87"/>
    </location>
</feature>
<dbReference type="InterPro" id="IPR000095">
    <property type="entry name" value="CRIB_dom"/>
</dbReference>
<dbReference type="FunFam" id="3.90.810.10:FF:000029">
    <property type="entry name" value="Elongation factor Ts, mitochondrial"/>
    <property type="match status" value="1"/>
</dbReference>
<organism evidence="3 4">
    <name type="scientific">Quillaja saponaria</name>
    <name type="common">Soap bark tree</name>
    <dbReference type="NCBI Taxonomy" id="32244"/>
    <lineage>
        <taxon>Eukaryota</taxon>
        <taxon>Viridiplantae</taxon>
        <taxon>Streptophyta</taxon>
        <taxon>Embryophyta</taxon>
        <taxon>Tracheophyta</taxon>
        <taxon>Spermatophyta</taxon>
        <taxon>Magnoliopsida</taxon>
        <taxon>eudicotyledons</taxon>
        <taxon>Gunneridae</taxon>
        <taxon>Pentapetalae</taxon>
        <taxon>rosids</taxon>
        <taxon>fabids</taxon>
        <taxon>Fabales</taxon>
        <taxon>Quillajaceae</taxon>
        <taxon>Quillaja</taxon>
    </lineage>
</organism>
<dbReference type="Proteomes" id="UP001163823">
    <property type="component" value="Chromosome 13"/>
</dbReference>
<name>A0AAD7P8P4_QUISA</name>
<keyword evidence="4" id="KW-1185">Reference proteome</keyword>
<dbReference type="SMART" id="SM00285">
    <property type="entry name" value="PBD"/>
    <property type="match status" value="1"/>
</dbReference>
<proteinExistence type="predicted"/>
<dbReference type="PANTHER" id="PTHR46325">
    <property type="entry name" value="CRIB DOMAIN-CONTAINING PROTEIN RIC8"/>
    <property type="match status" value="1"/>
</dbReference>
<feature type="domain" description="CRIB" evidence="2">
    <location>
        <begin position="27"/>
        <end position="40"/>
    </location>
</feature>
<dbReference type="KEGG" id="qsa:O6P43_031216"/>
<dbReference type="AlphaFoldDB" id="A0AAD7P8P4"/>
<evidence type="ECO:0000256" key="1">
    <source>
        <dbReference type="SAM" id="MobiDB-lite"/>
    </source>
</evidence>
<evidence type="ECO:0000313" key="3">
    <source>
        <dbReference type="EMBL" id="KAJ7946256.1"/>
    </source>
</evidence>
<dbReference type="PROSITE" id="PS50108">
    <property type="entry name" value="CRIB"/>
    <property type="match status" value="1"/>
</dbReference>
<evidence type="ECO:0000313" key="4">
    <source>
        <dbReference type="Proteomes" id="UP001163823"/>
    </source>
</evidence>
<protein>
    <submittedName>
        <fullName evidence="3">CRIB domain containing protein</fullName>
    </submittedName>
</protein>